<dbReference type="SUPFAM" id="SSF51197">
    <property type="entry name" value="Clavaminate synthase-like"/>
    <property type="match status" value="1"/>
</dbReference>
<dbReference type="GO" id="GO:0035515">
    <property type="term" value="F:oxidative RNA demethylase activity"/>
    <property type="evidence" value="ECO:0007669"/>
    <property type="project" value="TreeGrafter"/>
</dbReference>
<sequence>MVDLFDTEPDAPVDLNGVTIWSGWLDDAAQSAMLAELRDVARAAPLRQYETPGGQKMSVRMTAAGEVGWVTDKAGYRYAPCHADGGAWPDIPASVLAVWRAVSGVDRDPDSCLVNFYGEGAKMGLHQDKDEADPRWPVVSISLGDPGLFRVGGHSRKDPTKSRWLNSGDVAVLAGEARLAFHGIDRIKFGEGEVLPEGGRINVTLRVAQ</sequence>
<keyword evidence="1 5" id="KW-0479">Metal-binding</keyword>
<feature type="binding site" evidence="5">
    <location>
        <position position="128"/>
    </location>
    <ligand>
        <name>Fe cation</name>
        <dbReference type="ChEBI" id="CHEBI:24875"/>
        <note>catalytic</note>
    </ligand>
</feature>
<proteinExistence type="predicted"/>
<feature type="domain" description="Fe2OG dioxygenase" evidence="6">
    <location>
        <begin position="108"/>
        <end position="209"/>
    </location>
</feature>
<dbReference type="EMBL" id="FXXQ01000011">
    <property type="protein sequence ID" value="SMX24917.1"/>
    <property type="molecule type" value="Genomic_DNA"/>
</dbReference>
<evidence type="ECO:0000256" key="4">
    <source>
        <dbReference type="ARBA" id="ARBA00023004"/>
    </source>
</evidence>
<dbReference type="InterPro" id="IPR005123">
    <property type="entry name" value="Oxoglu/Fe-dep_dioxygenase_dom"/>
</dbReference>
<feature type="binding site" evidence="5">
    <location>
        <position position="126"/>
    </location>
    <ligand>
        <name>Fe cation</name>
        <dbReference type="ChEBI" id="CHEBI:24875"/>
        <note>catalytic</note>
    </ligand>
</feature>
<keyword evidence="8" id="KW-1185">Reference proteome</keyword>
<dbReference type="InterPro" id="IPR004574">
    <property type="entry name" value="Alkb"/>
</dbReference>
<accession>A0A238J2S1</accession>
<dbReference type="Pfam" id="PF13532">
    <property type="entry name" value="2OG-FeII_Oxy_2"/>
    <property type="match status" value="1"/>
</dbReference>
<reference evidence="7 8" key="1">
    <citation type="submission" date="2017-05" db="EMBL/GenBank/DDBJ databases">
        <authorList>
            <person name="Song R."/>
            <person name="Chenine A.L."/>
            <person name="Ruprecht R.M."/>
        </authorList>
    </citation>
    <scope>NUCLEOTIDE SEQUENCE [LARGE SCALE GENOMIC DNA]</scope>
    <source>
        <strain evidence="7 8">CECT 8489</strain>
    </source>
</reference>
<keyword evidence="4 5" id="KW-0408">Iron</keyword>
<dbReference type="InterPro" id="IPR037151">
    <property type="entry name" value="AlkB-like_sf"/>
</dbReference>
<evidence type="ECO:0000259" key="6">
    <source>
        <dbReference type="PROSITE" id="PS51471"/>
    </source>
</evidence>
<dbReference type="GO" id="GO:0005737">
    <property type="term" value="C:cytoplasm"/>
    <property type="evidence" value="ECO:0007669"/>
    <property type="project" value="TreeGrafter"/>
</dbReference>
<evidence type="ECO:0000256" key="1">
    <source>
        <dbReference type="ARBA" id="ARBA00022723"/>
    </source>
</evidence>
<dbReference type="RefSeq" id="WP_093975126.1">
    <property type="nucleotide sequence ID" value="NZ_FXXQ01000011.1"/>
</dbReference>
<keyword evidence="3 7" id="KW-0560">Oxidoreductase</keyword>
<dbReference type="PANTHER" id="PTHR16557:SF2">
    <property type="entry name" value="NUCLEIC ACID DIOXYGENASE ALKBH1"/>
    <property type="match status" value="1"/>
</dbReference>
<dbReference type="OrthoDB" id="9796932at2"/>
<organism evidence="7 8">
    <name type="scientific">Boseongicola aestuarii</name>
    <dbReference type="NCBI Taxonomy" id="1470561"/>
    <lineage>
        <taxon>Bacteria</taxon>
        <taxon>Pseudomonadati</taxon>
        <taxon>Pseudomonadota</taxon>
        <taxon>Alphaproteobacteria</taxon>
        <taxon>Rhodobacterales</taxon>
        <taxon>Paracoccaceae</taxon>
        <taxon>Boseongicola</taxon>
    </lineage>
</organism>
<dbReference type="PROSITE" id="PS51471">
    <property type="entry name" value="FE2OG_OXY"/>
    <property type="match status" value="1"/>
</dbReference>
<evidence type="ECO:0000256" key="3">
    <source>
        <dbReference type="ARBA" id="ARBA00023002"/>
    </source>
</evidence>
<evidence type="ECO:0000313" key="8">
    <source>
        <dbReference type="Proteomes" id="UP000201838"/>
    </source>
</evidence>
<comment type="cofactor">
    <cofactor evidence="5">
        <name>Fe(2+)</name>
        <dbReference type="ChEBI" id="CHEBI:29033"/>
    </cofactor>
    <text evidence="5">Binds 1 Fe(2+) ion per subunit.</text>
</comment>
<protein>
    <submittedName>
        <fullName evidence="7">Alpha-ketoglutarate-dependent dioxygenase AlkB</fullName>
        <ecNumber evidence="7">1.14.11.33</ecNumber>
    </submittedName>
</protein>
<dbReference type="GO" id="GO:0008198">
    <property type="term" value="F:ferrous iron binding"/>
    <property type="evidence" value="ECO:0007669"/>
    <property type="project" value="TreeGrafter"/>
</dbReference>
<dbReference type="EC" id="1.14.11.33" evidence="7"/>
<dbReference type="GO" id="GO:0035513">
    <property type="term" value="P:oxidative RNA demethylation"/>
    <property type="evidence" value="ECO:0007669"/>
    <property type="project" value="TreeGrafter"/>
</dbReference>
<dbReference type="AlphaFoldDB" id="A0A238J2S1"/>
<dbReference type="GO" id="GO:0035516">
    <property type="term" value="F:broad specificity oxidative DNA demethylase activity"/>
    <property type="evidence" value="ECO:0007669"/>
    <property type="project" value="UniProtKB-EC"/>
</dbReference>
<feature type="binding site" evidence="5">
    <location>
        <position position="182"/>
    </location>
    <ligand>
        <name>Fe cation</name>
        <dbReference type="ChEBI" id="CHEBI:24875"/>
        <note>catalytic</note>
    </ligand>
</feature>
<keyword evidence="2 7" id="KW-0223">Dioxygenase</keyword>
<name>A0A238J2S1_9RHOB</name>
<evidence type="ECO:0000313" key="7">
    <source>
        <dbReference type="EMBL" id="SMX24917.1"/>
    </source>
</evidence>
<evidence type="ECO:0000256" key="5">
    <source>
        <dbReference type="PIRSR" id="PIRSR604574-2"/>
    </source>
</evidence>
<dbReference type="InterPro" id="IPR027450">
    <property type="entry name" value="AlkB-like"/>
</dbReference>
<gene>
    <name evidence="7" type="primary">alkB_2</name>
    <name evidence="7" type="ORF">BOA8489_03050</name>
</gene>
<dbReference type="PANTHER" id="PTHR16557">
    <property type="entry name" value="ALKYLATED DNA REPAIR PROTEIN ALKB-RELATED"/>
    <property type="match status" value="1"/>
</dbReference>
<evidence type="ECO:0000256" key="2">
    <source>
        <dbReference type="ARBA" id="ARBA00022964"/>
    </source>
</evidence>
<dbReference type="Gene3D" id="2.60.120.590">
    <property type="entry name" value="Alpha-ketoglutarate-dependent dioxygenase AlkB-like"/>
    <property type="match status" value="1"/>
</dbReference>
<dbReference type="Proteomes" id="UP000201838">
    <property type="component" value="Unassembled WGS sequence"/>
</dbReference>